<dbReference type="InterPro" id="IPR011852">
    <property type="entry name" value="TRAP_TAXI"/>
</dbReference>
<evidence type="ECO:0000313" key="5">
    <source>
        <dbReference type="Proteomes" id="UP000011645"/>
    </source>
</evidence>
<sequence>MVGSNKFDRRSVIKTMGATVGMLGLAGCSGGGNGDGEGSGGSSNSGSWTIGTSGEETATHASGVAFSSVINENSDQIQMSAQTTGGTTANNRLVDQGQIDIAQTTHNLLWRANRDEGPYSEPPVEKTLCQTFSYMTLDIFLVKRQGASSLEGVTRVEDLPEGTNISFGPRGTSAWDMANDGLGLVGIDNSQEYFNVSTMGLGDQATAMNEGRIDVCTCYTANQETLIGWIQQLDAQVDVDVLEWGISADQANSADVPVAVTDVPGDTWNQEISHDPYTALPLGYTTVIPSDISQELAYEYTEILMNNVEGVRSASAVLERFGPDFATEWLQPSGVPVHPGAEQYYKDNDMWNENLTTLEQFEG</sequence>
<keyword evidence="5" id="KW-1185">Reference proteome</keyword>
<dbReference type="OrthoDB" id="27995at2157"/>
<evidence type="ECO:0000313" key="4">
    <source>
        <dbReference type="Proteomes" id="UP000000390"/>
    </source>
</evidence>
<dbReference type="Proteomes" id="UP000011645">
    <property type="component" value="Unassembled WGS sequence"/>
</dbReference>
<organism evidence="2 4">
    <name type="scientific">Halalkalicoccus jeotgali (strain DSM 18796 / CECT 7217 / JCM 14584 / KCTC 4019 / B3)</name>
    <dbReference type="NCBI Taxonomy" id="795797"/>
    <lineage>
        <taxon>Archaea</taxon>
        <taxon>Methanobacteriati</taxon>
        <taxon>Methanobacteriota</taxon>
        <taxon>Stenosarchaea group</taxon>
        <taxon>Halobacteria</taxon>
        <taxon>Halobacteriales</taxon>
        <taxon>Halococcaceae</taxon>
        <taxon>Halalkalicoccus</taxon>
    </lineage>
</organism>
<proteinExistence type="predicted"/>
<evidence type="ECO:0000313" key="2">
    <source>
        <dbReference type="EMBL" id="ADJ16856.1"/>
    </source>
</evidence>
<dbReference type="Gene3D" id="3.40.190.10">
    <property type="entry name" value="Periplasmic binding protein-like II"/>
    <property type="match status" value="2"/>
</dbReference>
<name>D8JCW1_HALJB</name>
<feature type="region of interest" description="Disordered" evidence="1">
    <location>
        <begin position="33"/>
        <end position="54"/>
    </location>
</feature>
<evidence type="ECO:0000313" key="3">
    <source>
        <dbReference type="EMBL" id="ELY38708.1"/>
    </source>
</evidence>
<dbReference type="HOGENOM" id="CLU_753565_0_0_2"/>
<dbReference type="EMBL" id="AOHV01000020">
    <property type="protein sequence ID" value="ELY38708.1"/>
    <property type="molecule type" value="Genomic_DNA"/>
</dbReference>
<dbReference type="Pfam" id="PF16868">
    <property type="entry name" value="NMT1_3"/>
    <property type="match status" value="1"/>
</dbReference>
<accession>D8JCW1</accession>
<dbReference type="SUPFAM" id="SSF53850">
    <property type="entry name" value="Periplasmic binding protein-like II"/>
    <property type="match status" value="1"/>
</dbReference>
<dbReference type="PATRIC" id="fig|795797.18.peg.3430"/>
<dbReference type="AlphaFoldDB" id="D8JCW1"/>
<dbReference type="eggNOG" id="arCOG01802">
    <property type="taxonomic scope" value="Archaea"/>
</dbReference>
<dbReference type="KEGG" id="hje:HacjB3_17568"/>
<reference evidence="3 5" key="2">
    <citation type="journal article" date="2014" name="PLoS Genet.">
        <title>Phylogenetically driven sequencing of extremely halophilic archaea reveals strategies for static and dynamic osmo-response.</title>
        <authorList>
            <person name="Becker E.A."/>
            <person name="Seitzer P.M."/>
            <person name="Tritt A."/>
            <person name="Larsen D."/>
            <person name="Krusor M."/>
            <person name="Yao A.I."/>
            <person name="Wu D."/>
            <person name="Madern D."/>
            <person name="Eisen J.A."/>
            <person name="Darling A.E."/>
            <person name="Facciotti M.T."/>
        </authorList>
    </citation>
    <scope>NUCLEOTIDE SEQUENCE [LARGE SCALE GENOMIC DNA]</scope>
    <source>
        <strain evidence="3">B3</strain>
        <strain evidence="5">DSM 18796 / CECT 7217 / JCM 14584 / KCTC 4019 / B3</strain>
    </source>
</reference>
<dbReference type="Proteomes" id="UP000000390">
    <property type="component" value="Plasmid 2"/>
</dbReference>
<feature type="compositionally biased region" description="Low complexity" evidence="1">
    <location>
        <begin position="44"/>
        <end position="54"/>
    </location>
</feature>
<gene>
    <name evidence="2" type="ordered locus">HacjB3_17568</name>
    <name evidence="3" type="ORF">C497_07199</name>
</gene>
<dbReference type="RefSeq" id="WP_008415597.1">
    <property type="nucleotide sequence ID" value="NZ_AOHV01000020.1"/>
</dbReference>
<evidence type="ECO:0000256" key="1">
    <source>
        <dbReference type="SAM" id="MobiDB-lite"/>
    </source>
</evidence>
<reference evidence="2 4" key="1">
    <citation type="journal article" date="2010" name="J. Bacteriol.">
        <title>Complete genome sequence of Halalkalicoccus jeotgali B3(T), an extremely halophilic archaeon.</title>
        <authorList>
            <person name="Roh S.W."/>
            <person name="Nam Y.D."/>
            <person name="Nam S.H."/>
            <person name="Choi S.H."/>
            <person name="Park H.S."/>
            <person name="Bae J.W."/>
        </authorList>
    </citation>
    <scope>NUCLEOTIDE SEQUENCE [LARGE SCALE GENOMIC DNA]</scope>
    <source>
        <strain evidence="2">B3</strain>
        <strain evidence="4">DSM 18796 / CECT 7217 / JCM 14584 / KCTC 4019 / B3</strain>
        <plasmid evidence="4">2</plasmid>
    </source>
</reference>
<keyword evidence="2" id="KW-0614">Plasmid</keyword>
<geneLocation type="plasmid" evidence="2 4">
    <name>2</name>
</geneLocation>
<protein>
    <submittedName>
        <fullName evidence="2">Immunogenic protein</fullName>
    </submittedName>
</protein>
<dbReference type="EMBL" id="CP002064">
    <property type="protein sequence ID" value="ADJ16856.1"/>
    <property type="molecule type" value="Genomic_DNA"/>
</dbReference>
<dbReference type="NCBIfam" id="TIGR02122">
    <property type="entry name" value="TRAP_TAXI"/>
    <property type="match status" value="1"/>
</dbReference>
<feature type="compositionally biased region" description="Gly residues" evidence="1">
    <location>
        <begin position="33"/>
        <end position="43"/>
    </location>
</feature>
<dbReference type="PROSITE" id="PS51257">
    <property type="entry name" value="PROKAR_LIPOPROTEIN"/>
    <property type="match status" value="1"/>
</dbReference>
<dbReference type="PANTHER" id="PTHR42941">
    <property type="entry name" value="SLL1037 PROTEIN"/>
    <property type="match status" value="1"/>
</dbReference>
<dbReference type="PANTHER" id="PTHR42941:SF1">
    <property type="entry name" value="SLL1037 PROTEIN"/>
    <property type="match status" value="1"/>
</dbReference>